<organism evidence="2 3">
    <name type="scientific">Brachybacterium muris UCD-AY4</name>
    <dbReference type="NCBI Taxonomy" id="1249481"/>
    <lineage>
        <taxon>Bacteria</taxon>
        <taxon>Bacillati</taxon>
        <taxon>Actinomycetota</taxon>
        <taxon>Actinomycetes</taxon>
        <taxon>Micrococcales</taxon>
        <taxon>Dermabacteraceae</taxon>
        <taxon>Brachybacterium</taxon>
    </lineage>
</organism>
<evidence type="ECO:0000313" key="2">
    <source>
        <dbReference type="EMBL" id="EYT51279.1"/>
    </source>
</evidence>
<feature type="chain" id="PRO_5038718634" description="Lipoprotein" evidence="1">
    <location>
        <begin position="22"/>
        <end position="159"/>
    </location>
</feature>
<accession>A0A022KZP9</accession>
<evidence type="ECO:0000256" key="1">
    <source>
        <dbReference type="SAM" id="SignalP"/>
    </source>
</evidence>
<keyword evidence="1" id="KW-0732">Signal</keyword>
<gene>
    <name evidence="2" type="ORF">D641_0101585</name>
</gene>
<proteinExistence type="predicted"/>
<comment type="caution">
    <text evidence="2">The sequence shown here is derived from an EMBL/GenBank/DDBJ whole genome shotgun (WGS) entry which is preliminary data.</text>
</comment>
<evidence type="ECO:0000313" key="3">
    <source>
        <dbReference type="Proteomes" id="UP000019754"/>
    </source>
</evidence>
<name>A0A022KZP9_9MICO</name>
<feature type="signal peptide" evidence="1">
    <location>
        <begin position="1"/>
        <end position="21"/>
    </location>
</feature>
<dbReference type="EMBL" id="AORC01000002">
    <property type="protein sequence ID" value="EYT51279.1"/>
    <property type="molecule type" value="Genomic_DNA"/>
</dbReference>
<keyword evidence="3" id="KW-1185">Reference proteome</keyword>
<dbReference type="Proteomes" id="UP000019754">
    <property type="component" value="Unassembled WGS sequence"/>
</dbReference>
<evidence type="ECO:0008006" key="4">
    <source>
        <dbReference type="Google" id="ProtNLM"/>
    </source>
</evidence>
<protein>
    <recommendedName>
        <fullName evidence="4">Lipoprotein</fullName>
    </recommendedName>
</protein>
<sequence length="159" mass="16745">MRLRNLVVPLALIALTSCSSAPDEVAATATPVETTPETYALTVDVIDVVPLQIATNNDDVECYPSAATVGANKKGAQFPQITVRDAAGTIVGTADVSVAGSWGEDRCSMPTFVGDVPASNFYTLTLVGDGGIFKIESHEFELTVEAEPVDGEIVVEWEL</sequence>
<dbReference type="RefSeq" id="WP_017824617.1">
    <property type="nucleotide sequence ID" value="NZ_KB403091.1"/>
</dbReference>
<reference evidence="2 3" key="1">
    <citation type="journal article" date="2013" name="Genome Announc.">
        <title>Draft genome sequence of an Actinobacterium, Brachybacterium muris strain UCD-AY4.</title>
        <authorList>
            <person name="Lo J.R."/>
            <person name="Lang J.M."/>
            <person name="Darling A.E."/>
            <person name="Eisen J.A."/>
            <person name="Coil D.A."/>
        </authorList>
    </citation>
    <scope>NUCLEOTIDE SEQUENCE [LARGE SCALE GENOMIC DNA]</scope>
    <source>
        <strain evidence="2 3">UCD-AY4</strain>
    </source>
</reference>
<dbReference type="STRING" id="1249481.D641_0101585"/>
<dbReference type="PROSITE" id="PS51257">
    <property type="entry name" value="PROKAR_LIPOPROTEIN"/>
    <property type="match status" value="1"/>
</dbReference>
<dbReference type="HOGENOM" id="CLU_1657444_0_0_11"/>
<dbReference type="AlphaFoldDB" id="A0A022KZP9"/>